<dbReference type="Proteomes" id="UP000008311">
    <property type="component" value="Unassembled WGS sequence"/>
</dbReference>
<protein>
    <recommendedName>
        <fullName evidence="4">SnoaL-like domain-containing protein</fullName>
    </recommendedName>
</protein>
<keyword evidence="3" id="KW-1185">Reference proteome</keyword>
<dbReference type="AlphaFoldDB" id="B9RSB2"/>
<feature type="region of interest" description="Disordered" evidence="1">
    <location>
        <begin position="1"/>
        <end position="22"/>
    </location>
</feature>
<dbReference type="STRING" id="3988.B9RSB2"/>
<evidence type="ECO:0008006" key="4">
    <source>
        <dbReference type="Google" id="ProtNLM"/>
    </source>
</evidence>
<name>B9RSB2_RICCO</name>
<dbReference type="eggNOG" id="ENOG502RY52">
    <property type="taxonomic scope" value="Eukaryota"/>
</dbReference>
<evidence type="ECO:0000313" key="2">
    <source>
        <dbReference type="EMBL" id="EEF45755.1"/>
    </source>
</evidence>
<dbReference type="InParanoid" id="B9RSB2"/>
<dbReference type="SUPFAM" id="SSF54427">
    <property type="entry name" value="NTF2-like"/>
    <property type="match status" value="1"/>
</dbReference>
<reference evidence="3" key="1">
    <citation type="journal article" date="2010" name="Nat. Biotechnol.">
        <title>Draft genome sequence of the oilseed species Ricinus communis.</title>
        <authorList>
            <person name="Chan A.P."/>
            <person name="Crabtree J."/>
            <person name="Zhao Q."/>
            <person name="Lorenzi H."/>
            <person name="Orvis J."/>
            <person name="Puiu D."/>
            <person name="Melake-Berhan A."/>
            <person name="Jones K.M."/>
            <person name="Redman J."/>
            <person name="Chen G."/>
            <person name="Cahoon E.B."/>
            <person name="Gedil M."/>
            <person name="Stanke M."/>
            <person name="Haas B.J."/>
            <person name="Wortman J.R."/>
            <person name="Fraser-Liggett C.M."/>
            <person name="Ravel J."/>
            <person name="Rabinowicz P.D."/>
        </authorList>
    </citation>
    <scope>NUCLEOTIDE SEQUENCE [LARGE SCALE GENOMIC DNA]</scope>
    <source>
        <strain evidence="3">cv. Hale</strain>
    </source>
</reference>
<dbReference type="FunCoup" id="B9RSB2">
    <property type="interactions" value="45"/>
</dbReference>
<gene>
    <name evidence="2" type="ORF">RCOM_1653000</name>
</gene>
<dbReference type="PANTHER" id="PTHR34213">
    <property type="entry name" value="NUCLEAR TRANSPORT FACTOR 2 (NTF2) FAMILY PROTEIN"/>
    <property type="match status" value="1"/>
</dbReference>
<accession>B9RSB2</accession>
<organism evidence="2 3">
    <name type="scientific">Ricinus communis</name>
    <name type="common">Castor bean</name>
    <dbReference type="NCBI Taxonomy" id="3988"/>
    <lineage>
        <taxon>Eukaryota</taxon>
        <taxon>Viridiplantae</taxon>
        <taxon>Streptophyta</taxon>
        <taxon>Embryophyta</taxon>
        <taxon>Tracheophyta</taxon>
        <taxon>Spermatophyta</taxon>
        <taxon>Magnoliopsida</taxon>
        <taxon>eudicotyledons</taxon>
        <taxon>Gunneridae</taxon>
        <taxon>Pentapetalae</taxon>
        <taxon>rosids</taxon>
        <taxon>fabids</taxon>
        <taxon>Malpighiales</taxon>
        <taxon>Euphorbiaceae</taxon>
        <taxon>Acalyphoideae</taxon>
        <taxon>Acalypheae</taxon>
        <taxon>Ricinus</taxon>
    </lineage>
</organism>
<proteinExistence type="predicted"/>
<evidence type="ECO:0000313" key="3">
    <source>
        <dbReference type="Proteomes" id="UP000008311"/>
    </source>
</evidence>
<feature type="compositionally biased region" description="Basic and acidic residues" evidence="1">
    <location>
        <begin position="9"/>
        <end position="22"/>
    </location>
</feature>
<dbReference type="PANTHER" id="PTHR34213:SF2">
    <property type="entry name" value="NUCLEAR TRANSPORT FACTOR 2 (NTF2) FAMILY PROTEIN"/>
    <property type="match status" value="1"/>
</dbReference>
<dbReference type="InterPro" id="IPR032710">
    <property type="entry name" value="NTF2-like_dom_sf"/>
</dbReference>
<sequence length="212" mass="24217">MMKGSSQQDKQDKGDQMRESYSKEACDFGSEKGVSDDIIPHILNLYASRATSRDFEIYATDASFEDPLMCAHGVKQIKSSFYSLSKVFSESRIEEYSVEEKATAQGKHEILIDNKQHYVFLGKSINMISLIKLYIEDGKVVRHEDWWDKKPIRNRETSAIALVGRLKEIVRRGSMLVTHAMMGLGKDPTNYDIKLIPCAREFAGRIRKPVYP</sequence>
<dbReference type="EMBL" id="EQ973808">
    <property type="protein sequence ID" value="EEF45755.1"/>
    <property type="molecule type" value="Genomic_DNA"/>
</dbReference>
<evidence type="ECO:0000256" key="1">
    <source>
        <dbReference type="SAM" id="MobiDB-lite"/>
    </source>
</evidence>